<evidence type="ECO:0008006" key="3">
    <source>
        <dbReference type="Google" id="ProtNLM"/>
    </source>
</evidence>
<keyword evidence="2" id="KW-1185">Reference proteome</keyword>
<gene>
    <name evidence="1" type="ORF">M8A51_25650</name>
</gene>
<dbReference type="EMBL" id="JAMKFE010000027">
    <property type="protein sequence ID" value="MCM5682922.1"/>
    <property type="molecule type" value="Genomic_DNA"/>
</dbReference>
<evidence type="ECO:0000313" key="2">
    <source>
        <dbReference type="Proteomes" id="UP001165541"/>
    </source>
</evidence>
<proteinExistence type="predicted"/>
<dbReference type="RefSeq" id="WP_251781465.1">
    <property type="nucleotide sequence ID" value="NZ_JAMKFE010000027.1"/>
</dbReference>
<dbReference type="Proteomes" id="UP001165541">
    <property type="component" value="Unassembled WGS sequence"/>
</dbReference>
<name>A0ABT0YX22_9BURK</name>
<organism evidence="1 2">
    <name type="scientific">Caldimonas mangrovi</name>
    <dbReference type="NCBI Taxonomy" id="2944811"/>
    <lineage>
        <taxon>Bacteria</taxon>
        <taxon>Pseudomonadati</taxon>
        <taxon>Pseudomonadota</taxon>
        <taxon>Betaproteobacteria</taxon>
        <taxon>Burkholderiales</taxon>
        <taxon>Sphaerotilaceae</taxon>
        <taxon>Caldimonas</taxon>
    </lineage>
</organism>
<evidence type="ECO:0000313" key="1">
    <source>
        <dbReference type="EMBL" id="MCM5682922.1"/>
    </source>
</evidence>
<comment type="caution">
    <text evidence="1">The sequence shown here is derived from an EMBL/GenBank/DDBJ whole genome shotgun (WGS) entry which is preliminary data.</text>
</comment>
<protein>
    <recommendedName>
        <fullName evidence="3">DUF1330 domain-containing protein</fullName>
    </recommendedName>
</protein>
<accession>A0ABT0YX22</accession>
<sequence length="55" mass="6515">MNGTHYLVKYGPKREYLTYFPDRAKAEHYVNHHENAVIVVLKEQSDVDQSNTDHR</sequence>
<reference evidence="1" key="1">
    <citation type="submission" date="2022-05" db="EMBL/GenBank/DDBJ databases">
        <title>Schlegelella sp. nov., isolated from mangrove soil.</title>
        <authorList>
            <person name="Liu Y."/>
            <person name="Ge X."/>
            <person name="Liu W."/>
        </authorList>
    </citation>
    <scope>NUCLEOTIDE SEQUENCE</scope>
    <source>
        <strain evidence="1">S2-27</strain>
    </source>
</reference>